<keyword evidence="3" id="KW-1185">Reference proteome</keyword>
<sequence>MNPNLNHQLEVRFDSTGQHATSFDFHLRLISRFLRSVARFDPLLEERQWLIATGDRETSHLYPVFDADGPTTAALAVLHQYAKASEVVRNLTLWNGQEDRAKGASISCQFGRQDGVASSFRLSIRSPRGRMRLGEWRQVAEAIAFAATIFEPLYASVATMYYDAVFKDRAGVGWMLYLPRMLSVQQVPEAHALVPVMIKDEQEKDKQIGTIVVSVTDAPFSDDDPGHVEKAHAIEVRLVDQDLLPRFVDL</sequence>
<dbReference type="KEGG" id="mfy:HH212_20055"/>
<protein>
    <recommendedName>
        <fullName evidence="1">Immunity protein 52 domain-containing protein</fullName>
    </recommendedName>
</protein>
<evidence type="ECO:0000313" key="3">
    <source>
        <dbReference type="Proteomes" id="UP000502415"/>
    </source>
</evidence>
<organism evidence="2 3">
    <name type="scientific">Massilia forsythiae</name>
    <dbReference type="NCBI Taxonomy" id="2728020"/>
    <lineage>
        <taxon>Bacteria</taxon>
        <taxon>Pseudomonadati</taxon>
        <taxon>Pseudomonadota</taxon>
        <taxon>Betaproteobacteria</taxon>
        <taxon>Burkholderiales</taxon>
        <taxon>Oxalobacteraceae</taxon>
        <taxon>Telluria group</taxon>
        <taxon>Massilia</taxon>
    </lineage>
</organism>
<gene>
    <name evidence="2" type="ORF">HH212_20055</name>
</gene>
<evidence type="ECO:0000259" key="1">
    <source>
        <dbReference type="Pfam" id="PF15579"/>
    </source>
</evidence>
<dbReference type="RefSeq" id="WP_170204115.1">
    <property type="nucleotide sequence ID" value="NZ_CP051685.1"/>
</dbReference>
<dbReference type="InterPro" id="IPR028969">
    <property type="entry name" value="Imm52"/>
</dbReference>
<reference evidence="2 3" key="1">
    <citation type="submission" date="2020-04" db="EMBL/GenBank/DDBJ databases">
        <title>Genome sequencing of novel species.</title>
        <authorList>
            <person name="Heo J."/>
            <person name="Kim S.-J."/>
            <person name="Kim J.-S."/>
            <person name="Hong S.-B."/>
            <person name="Kwon S.-W."/>
        </authorList>
    </citation>
    <scope>NUCLEOTIDE SEQUENCE [LARGE SCALE GENOMIC DNA]</scope>
    <source>
        <strain evidence="2 3">GN2-R2</strain>
    </source>
</reference>
<evidence type="ECO:0000313" key="2">
    <source>
        <dbReference type="EMBL" id="QJE02028.1"/>
    </source>
</evidence>
<accession>A0A7Z2VZI3</accession>
<dbReference type="AlphaFoldDB" id="A0A7Z2VZI3"/>
<proteinExistence type="predicted"/>
<name>A0A7Z2VZI3_9BURK</name>
<dbReference type="Proteomes" id="UP000502415">
    <property type="component" value="Chromosome"/>
</dbReference>
<feature type="domain" description="Immunity protein 52" evidence="1">
    <location>
        <begin position="30"/>
        <end position="243"/>
    </location>
</feature>
<dbReference type="EMBL" id="CP051685">
    <property type="protein sequence ID" value="QJE02028.1"/>
    <property type="molecule type" value="Genomic_DNA"/>
</dbReference>
<dbReference type="Pfam" id="PF15579">
    <property type="entry name" value="Imm52"/>
    <property type="match status" value="1"/>
</dbReference>